<evidence type="ECO:0000256" key="1">
    <source>
        <dbReference type="SAM" id="MobiDB-lite"/>
    </source>
</evidence>
<protein>
    <recommendedName>
        <fullName evidence="4">Protein LITTLE ZIPPER 4</fullName>
    </recommendedName>
</protein>
<dbReference type="OrthoDB" id="785751at2759"/>
<comment type="caution">
    <text evidence="2">The sequence shown here is derived from an EMBL/GenBank/DDBJ whole genome shotgun (WGS) entry which is preliminary data.</text>
</comment>
<gene>
    <name evidence="2" type="ORF">E2562_023589</name>
</gene>
<dbReference type="Proteomes" id="UP000479710">
    <property type="component" value="Unassembled WGS sequence"/>
</dbReference>
<proteinExistence type="predicted"/>
<organism evidence="2 3">
    <name type="scientific">Oryza meyeriana var. granulata</name>
    <dbReference type="NCBI Taxonomy" id="110450"/>
    <lineage>
        <taxon>Eukaryota</taxon>
        <taxon>Viridiplantae</taxon>
        <taxon>Streptophyta</taxon>
        <taxon>Embryophyta</taxon>
        <taxon>Tracheophyta</taxon>
        <taxon>Spermatophyta</taxon>
        <taxon>Magnoliopsida</taxon>
        <taxon>Liliopsida</taxon>
        <taxon>Poales</taxon>
        <taxon>Poaceae</taxon>
        <taxon>BOP clade</taxon>
        <taxon>Oryzoideae</taxon>
        <taxon>Oryzeae</taxon>
        <taxon>Oryzinae</taxon>
        <taxon>Oryza</taxon>
        <taxon>Oryza meyeriana</taxon>
    </lineage>
</organism>
<reference evidence="2 3" key="1">
    <citation type="submission" date="2019-11" db="EMBL/GenBank/DDBJ databases">
        <title>Whole genome sequence of Oryza granulata.</title>
        <authorList>
            <person name="Li W."/>
        </authorList>
    </citation>
    <scope>NUCLEOTIDE SEQUENCE [LARGE SCALE GENOMIC DNA]</scope>
    <source>
        <strain evidence="3">cv. Menghai</strain>
        <tissue evidence="2">Leaf</tissue>
    </source>
</reference>
<dbReference type="PANTHER" id="PTHR33601">
    <property type="entry name" value="PROTEIN LITTLE ZIPPER 4"/>
    <property type="match status" value="1"/>
</dbReference>
<dbReference type="AlphaFoldDB" id="A0A6G1FBB7"/>
<dbReference type="PANTHER" id="PTHR33601:SF35">
    <property type="entry name" value="OS02G0530500 PROTEIN"/>
    <property type="match status" value="1"/>
</dbReference>
<name>A0A6G1FBB7_9ORYZ</name>
<sequence>MDRANTKLYLQNCYMLKENERLRKAAVLLNQENQALLSELKHRLARSPSSPAPPGGNTSKNAGAATTADRHTGPLVQDKAAPKTK</sequence>
<keyword evidence="3" id="KW-1185">Reference proteome</keyword>
<accession>A0A6G1FBB7</accession>
<feature type="region of interest" description="Disordered" evidence="1">
    <location>
        <begin position="42"/>
        <end position="85"/>
    </location>
</feature>
<dbReference type="InterPro" id="IPR039312">
    <property type="entry name" value="ZPR"/>
</dbReference>
<evidence type="ECO:0008006" key="4">
    <source>
        <dbReference type="Google" id="ProtNLM"/>
    </source>
</evidence>
<dbReference type="EMBL" id="SPHZ02000001">
    <property type="protein sequence ID" value="KAF0934217.1"/>
    <property type="molecule type" value="Genomic_DNA"/>
</dbReference>
<evidence type="ECO:0000313" key="3">
    <source>
        <dbReference type="Proteomes" id="UP000479710"/>
    </source>
</evidence>
<evidence type="ECO:0000313" key="2">
    <source>
        <dbReference type="EMBL" id="KAF0934217.1"/>
    </source>
</evidence>